<dbReference type="Gene3D" id="3.90.70.10">
    <property type="entry name" value="Cysteine proteinases"/>
    <property type="match status" value="1"/>
</dbReference>
<feature type="compositionally biased region" description="Pro residues" evidence="6">
    <location>
        <begin position="817"/>
        <end position="830"/>
    </location>
</feature>
<comment type="catalytic activity">
    <reaction evidence="1 5">
        <text>Thiol-dependent hydrolysis of ester, thioester, amide, peptide and isopeptide bonds formed by the C-terminal Gly of ubiquitin (a 76-residue protein attached to proteins as an intracellular targeting signal).</text>
        <dbReference type="EC" id="3.4.19.12"/>
    </reaction>
</comment>
<evidence type="ECO:0000313" key="9">
    <source>
        <dbReference type="Proteomes" id="UP000663853"/>
    </source>
</evidence>
<dbReference type="InterPro" id="IPR028889">
    <property type="entry name" value="USP"/>
</dbReference>
<protein>
    <recommendedName>
        <fullName evidence="5">Ubiquitin carboxyl-terminal hydrolase</fullName>
        <ecNumber evidence="5">3.4.19.12</ecNumber>
    </recommendedName>
</protein>
<dbReference type="PROSITE" id="PS50235">
    <property type="entry name" value="USP_3"/>
    <property type="match status" value="1"/>
</dbReference>
<dbReference type="CDD" id="cd02663">
    <property type="entry name" value="Peptidase_C19G"/>
    <property type="match status" value="1"/>
</dbReference>
<comment type="similarity">
    <text evidence="2 5">Belongs to the peptidase C19 family.</text>
</comment>
<feature type="compositionally biased region" description="Low complexity" evidence="6">
    <location>
        <begin position="724"/>
        <end position="735"/>
    </location>
</feature>
<feature type="domain" description="USP" evidence="7">
    <location>
        <begin position="52"/>
        <end position="465"/>
    </location>
</feature>
<dbReference type="InterPro" id="IPR018200">
    <property type="entry name" value="USP_CS"/>
</dbReference>
<dbReference type="InterPro" id="IPR001394">
    <property type="entry name" value="Peptidase_C19_UCH"/>
</dbReference>
<evidence type="ECO:0000256" key="4">
    <source>
        <dbReference type="ARBA" id="ARBA00022801"/>
    </source>
</evidence>
<name>A0A8H3HJF4_9AGAM</name>
<comment type="caution">
    <text evidence="8">The sequence shown here is derived from an EMBL/GenBank/DDBJ whole genome shotgun (WGS) entry which is preliminary data.</text>
</comment>
<dbReference type="GO" id="GO:0005829">
    <property type="term" value="C:cytosol"/>
    <property type="evidence" value="ECO:0007669"/>
    <property type="project" value="TreeGrafter"/>
</dbReference>
<dbReference type="AlphaFoldDB" id="A0A8H3HJF4"/>
<feature type="compositionally biased region" description="Low complexity" evidence="6">
    <location>
        <begin position="760"/>
        <end position="770"/>
    </location>
</feature>
<dbReference type="PANTHER" id="PTHR24006">
    <property type="entry name" value="UBIQUITIN CARBOXYL-TERMINAL HYDROLASE"/>
    <property type="match status" value="1"/>
</dbReference>
<dbReference type="SUPFAM" id="SSF54001">
    <property type="entry name" value="Cysteine proteinases"/>
    <property type="match status" value="1"/>
</dbReference>
<feature type="compositionally biased region" description="Low complexity" evidence="6">
    <location>
        <begin position="523"/>
        <end position="548"/>
    </location>
</feature>
<feature type="region of interest" description="Disordered" evidence="6">
    <location>
        <begin position="516"/>
        <end position="850"/>
    </location>
</feature>
<feature type="compositionally biased region" description="Basic and acidic residues" evidence="6">
    <location>
        <begin position="871"/>
        <end position="882"/>
    </location>
</feature>
<evidence type="ECO:0000256" key="5">
    <source>
        <dbReference type="RuleBase" id="RU366025"/>
    </source>
</evidence>
<feature type="region of interest" description="Disordered" evidence="6">
    <location>
        <begin position="871"/>
        <end position="902"/>
    </location>
</feature>
<reference evidence="8" key="1">
    <citation type="submission" date="2021-01" db="EMBL/GenBank/DDBJ databases">
        <authorList>
            <person name="Kaushik A."/>
        </authorList>
    </citation>
    <scope>NUCLEOTIDE SEQUENCE</scope>
    <source>
        <strain evidence="8">AG6-10EEA</strain>
    </source>
</reference>
<sequence length="902" mass="95997">MSLLKWPWLNTHTAPASAPPKQIPPPRPETPPATPPPDNPALATARWNHKRFGMENFGNTCYANSVLQALYFCDPFRQLVCDAPDRSYPTTPEAIAAAQAAVAQLQPLPPQTPKPKPAHVRRPSAADMTMPAHAGFAGTSGGLVASAFMGPPAAAPHKTTSAPTPAPIVNVGPVIPALPPSLFSALRSLFIHIAANPADKGTVSPRAFVEKLKKENELFRSNMHQDAHEFLNYLLNSIVEDLTHEIKAGPLEDLSKSVASTSSASNLSPLSLVHDLFEGTLTSETRCLTCETVSSRDESFLDLSIDIERNSSVTACLRQFSASEMLCRGDKFFCDSCCGLQEAEKRMKIKKLPNVLALHLKRFKYQEDVQRYIKLSYRVAFPFELRLFNTVDDAEDPDRLYELFAIVVHVGSGPHHGHYITIAKQRGQWLAFDDDVVEPVQESAIPKYFGDSPAGSGYVLFYQAVNIDLQALGLKNPQVASPASSAPEQPIIPPVVVEAPTSPVADVHAPEEVVKVSPDVSESGTIATPSPSTPTLSHPSSSPILSKPEGLPPSTAPSSIGGSGFKGSTKPSGSSGSVQLPEVGLNGHLSTNGDVHQENGLKPTPEPTTKTGRSKGLSASWFGWGGKKKDKGTPGSSRKATLDDTSHLPVIDIRRPSAPALMETSGQEHPENGTVLHDEPEEAPGLGVDFGSKTEPLNGSLSASSSGDHLLHHSVPDHRHLRTSPPRVSRSGSVSATTNGSTGSGLHVPNYSPSRPSPSPSSSASSVSTPLRQNASAPKLGANQGIAPFPLTMSPVKERKRPSTASSIPEPAVPLTIVPPVPTLSPPPTVTSPTRSHTIGADVLPTKTKTAKRKLSFSNALNTFARRDKSLGRLGTHERRTSIAEGAELPPLVPTTPTAKRK</sequence>
<dbReference type="GO" id="GO:0004843">
    <property type="term" value="F:cysteine-type deubiquitinase activity"/>
    <property type="evidence" value="ECO:0007669"/>
    <property type="project" value="UniProtKB-UniRule"/>
</dbReference>
<keyword evidence="4 5" id="KW-0378">Hydrolase</keyword>
<dbReference type="PROSITE" id="PS00973">
    <property type="entry name" value="USP_2"/>
    <property type="match status" value="1"/>
</dbReference>
<feature type="compositionally biased region" description="Low complexity" evidence="6">
    <location>
        <begin position="566"/>
        <end position="577"/>
    </location>
</feature>
<dbReference type="InterPro" id="IPR038765">
    <property type="entry name" value="Papain-like_cys_pep_sf"/>
</dbReference>
<keyword evidence="5" id="KW-0833">Ubl conjugation pathway</keyword>
<dbReference type="Pfam" id="PF00443">
    <property type="entry name" value="UCH"/>
    <property type="match status" value="1"/>
</dbReference>
<gene>
    <name evidence="8" type="ORF">RDB_LOCUS134257</name>
</gene>
<evidence type="ECO:0000256" key="1">
    <source>
        <dbReference type="ARBA" id="ARBA00000707"/>
    </source>
</evidence>
<dbReference type="GO" id="GO:0005634">
    <property type="term" value="C:nucleus"/>
    <property type="evidence" value="ECO:0007669"/>
    <property type="project" value="TreeGrafter"/>
</dbReference>
<feature type="compositionally biased region" description="Basic and acidic residues" evidence="6">
    <location>
        <begin position="709"/>
        <end position="718"/>
    </location>
</feature>
<evidence type="ECO:0000313" key="8">
    <source>
        <dbReference type="EMBL" id="CAE6515001.1"/>
    </source>
</evidence>
<dbReference type="InterPro" id="IPR050164">
    <property type="entry name" value="Peptidase_C19"/>
</dbReference>
<organism evidence="8 9">
    <name type="scientific">Rhizoctonia solani</name>
    <dbReference type="NCBI Taxonomy" id="456999"/>
    <lineage>
        <taxon>Eukaryota</taxon>
        <taxon>Fungi</taxon>
        <taxon>Dikarya</taxon>
        <taxon>Basidiomycota</taxon>
        <taxon>Agaricomycotina</taxon>
        <taxon>Agaricomycetes</taxon>
        <taxon>Cantharellales</taxon>
        <taxon>Ceratobasidiaceae</taxon>
        <taxon>Rhizoctonia</taxon>
    </lineage>
</organism>
<dbReference type="GO" id="GO:0006508">
    <property type="term" value="P:proteolysis"/>
    <property type="evidence" value="ECO:0007669"/>
    <property type="project" value="UniProtKB-KW"/>
</dbReference>
<proteinExistence type="inferred from homology"/>
<accession>A0A8H3HJF4</accession>
<keyword evidence="3 5" id="KW-0645">Protease</keyword>
<dbReference type="Proteomes" id="UP000663853">
    <property type="component" value="Unassembled WGS sequence"/>
</dbReference>
<feature type="compositionally biased region" description="Pro residues" evidence="6">
    <location>
        <begin position="17"/>
        <end position="39"/>
    </location>
</feature>
<feature type="region of interest" description="Disordered" evidence="6">
    <location>
        <begin position="1"/>
        <end position="42"/>
    </location>
</feature>
<dbReference type="PANTHER" id="PTHR24006:SF733">
    <property type="entry name" value="RE52890P"/>
    <property type="match status" value="1"/>
</dbReference>
<dbReference type="EMBL" id="CAJMXA010003771">
    <property type="protein sequence ID" value="CAE6515001.1"/>
    <property type="molecule type" value="Genomic_DNA"/>
</dbReference>
<dbReference type="GO" id="GO:0016579">
    <property type="term" value="P:protein deubiquitination"/>
    <property type="evidence" value="ECO:0007669"/>
    <property type="project" value="InterPro"/>
</dbReference>
<feature type="compositionally biased region" description="Polar residues" evidence="6">
    <location>
        <begin position="695"/>
        <end position="707"/>
    </location>
</feature>
<evidence type="ECO:0000259" key="7">
    <source>
        <dbReference type="PROSITE" id="PS50235"/>
    </source>
</evidence>
<evidence type="ECO:0000256" key="2">
    <source>
        <dbReference type="ARBA" id="ARBA00009085"/>
    </source>
</evidence>
<evidence type="ECO:0000256" key="3">
    <source>
        <dbReference type="ARBA" id="ARBA00022670"/>
    </source>
</evidence>
<keyword evidence="5" id="KW-0788">Thiol protease</keyword>
<dbReference type="PROSITE" id="PS00972">
    <property type="entry name" value="USP_1"/>
    <property type="match status" value="1"/>
</dbReference>
<dbReference type="EC" id="3.4.19.12" evidence="5"/>
<evidence type="ECO:0000256" key="6">
    <source>
        <dbReference type="SAM" id="MobiDB-lite"/>
    </source>
</evidence>